<dbReference type="SUPFAM" id="SSF51735">
    <property type="entry name" value="NAD(P)-binding Rossmann-fold domains"/>
    <property type="match status" value="1"/>
</dbReference>
<feature type="domain" description="NAD(P)-binding" evidence="1">
    <location>
        <begin position="14"/>
        <end position="182"/>
    </location>
</feature>
<dbReference type="InterPro" id="IPR051604">
    <property type="entry name" value="Ergot_Alk_Oxidoreductase"/>
</dbReference>
<organism evidence="2 3">
    <name type="scientific">Streptomyces pimonensis</name>
    <dbReference type="NCBI Taxonomy" id="2860288"/>
    <lineage>
        <taxon>Bacteria</taxon>
        <taxon>Bacillati</taxon>
        <taxon>Actinomycetota</taxon>
        <taxon>Actinomycetes</taxon>
        <taxon>Kitasatosporales</taxon>
        <taxon>Streptomycetaceae</taxon>
        <taxon>Streptomyces</taxon>
    </lineage>
</organism>
<dbReference type="Proteomes" id="UP001567537">
    <property type="component" value="Unassembled WGS sequence"/>
</dbReference>
<dbReference type="Pfam" id="PF13460">
    <property type="entry name" value="NAD_binding_10"/>
    <property type="match status" value="1"/>
</dbReference>
<comment type="caution">
    <text evidence="2">The sequence shown here is derived from an EMBL/GenBank/DDBJ whole genome shotgun (WGS) entry which is preliminary data.</text>
</comment>
<accession>A0ABV4J714</accession>
<dbReference type="Gene3D" id="3.40.50.720">
    <property type="entry name" value="NAD(P)-binding Rossmann-like Domain"/>
    <property type="match status" value="1"/>
</dbReference>
<name>A0ABV4J714_9ACTN</name>
<dbReference type="PANTHER" id="PTHR43162:SF1">
    <property type="entry name" value="PRESTALK A DIFFERENTIATION PROTEIN A"/>
    <property type="match status" value="1"/>
</dbReference>
<evidence type="ECO:0000313" key="2">
    <source>
        <dbReference type="EMBL" id="MEZ3182714.1"/>
    </source>
</evidence>
<dbReference type="EMBL" id="JAHWZY010000050">
    <property type="protein sequence ID" value="MEZ3182714.1"/>
    <property type="molecule type" value="Genomic_DNA"/>
</dbReference>
<dbReference type="PANTHER" id="PTHR43162">
    <property type="match status" value="1"/>
</dbReference>
<evidence type="ECO:0000259" key="1">
    <source>
        <dbReference type="Pfam" id="PF13460"/>
    </source>
</evidence>
<reference evidence="2 3" key="1">
    <citation type="journal article" date="2021" name="Res Sq">
        <title>Streptomyces Pimoensis sp. nov., Isolated From the Taklimakan Desert in Xinjiang, China.</title>
        <authorList>
            <person name="Zhang P."/>
            <person name="Luo X."/>
            <person name="Luo X."/>
            <person name="Liu Z."/>
            <person name="Xia Z."/>
            <person name="Wan C."/>
            <person name="zhang L."/>
        </authorList>
    </citation>
    <scope>NUCLEOTIDE SEQUENCE [LARGE SCALE GENOMIC DNA]</scope>
    <source>
        <strain evidence="2 3">TRM75549</strain>
    </source>
</reference>
<dbReference type="InterPro" id="IPR016040">
    <property type="entry name" value="NAD(P)-bd_dom"/>
</dbReference>
<dbReference type="InterPro" id="IPR036291">
    <property type="entry name" value="NAD(P)-bd_dom_sf"/>
</dbReference>
<gene>
    <name evidence="2" type="ORF">KYY02_29865</name>
</gene>
<evidence type="ECO:0000313" key="3">
    <source>
        <dbReference type="Proteomes" id="UP001567537"/>
    </source>
</evidence>
<protein>
    <submittedName>
        <fullName evidence="2">NAD(P)H-binding protein</fullName>
    </submittedName>
</protein>
<keyword evidence="3" id="KW-1185">Reference proteome</keyword>
<proteinExistence type="predicted"/>
<sequence length="295" mass="31447">MYHLKNISPIVVTGATGAIGRLVVAGLLDAGHTVRGMSRHPQRAALPDGADVVFGDLDDPSTLRHAFDGAAQLVLIAVPETVEAVVSRAKQAGVEHVVVVSSAAVTAGYDTTYNAVVEQAVMDSGLDWSIVRPGEFATNSLLIWGPAIKANRRAVEPFPDQIGHPIHEADVADVVLANLLDPRRRGRIDTIIGPESLTKREQVAAIAEAIGEQITLDEVSAEQARGFYRAQGGFAAANADFLFGFESYDGAEGITDEPHDTSVPDDDAYLTLDRITGAPARTFRHWAHGHASDFI</sequence>
<dbReference type="RefSeq" id="WP_371243656.1">
    <property type="nucleotide sequence ID" value="NZ_JAHWZY010000050.1"/>
</dbReference>